<proteinExistence type="predicted"/>
<gene>
    <name evidence="2" type="ORF">F511_34595</name>
</gene>
<accession>A0A2Z7D7E9</accession>
<protein>
    <submittedName>
        <fullName evidence="2">Uncharacterized protein</fullName>
    </submittedName>
</protein>
<organism evidence="2 3">
    <name type="scientific">Dorcoceras hygrometricum</name>
    <dbReference type="NCBI Taxonomy" id="472368"/>
    <lineage>
        <taxon>Eukaryota</taxon>
        <taxon>Viridiplantae</taxon>
        <taxon>Streptophyta</taxon>
        <taxon>Embryophyta</taxon>
        <taxon>Tracheophyta</taxon>
        <taxon>Spermatophyta</taxon>
        <taxon>Magnoliopsida</taxon>
        <taxon>eudicotyledons</taxon>
        <taxon>Gunneridae</taxon>
        <taxon>Pentapetalae</taxon>
        <taxon>asterids</taxon>
        <taxon>lamiids</taxon>
        <taxon>Lamiales</taxon>
        <taxon>Gesneriaceae</taxon>
        <taxon>Didymocarpoideae</taxon>
        <taxon>Trichosporeae</taxon>
        <taxon>Loxocarpinae</taxon>
        <taxon>Dorcoceras</taxon>
    </lineage>
</organism>
<feature type="region of interest" description="Disordered" evidence="1">
    <location>
        <begin position="41"/>
        <end position="111"/>
    </location>
</feature>
<feature type="compositionally biased region" description="Acidic residues" evidence="1">
    <location>
        <begin position="65"/>
        <end position="75"/>
    </location>
</feature>
<dbReference type="Proteomes" id="UP000250235">
    <property type="component" value="Unassembled WGS sequence"/>
</dbReference>
<feature type="compositionally biased region" description="Basic and acidic residues" evidence="1">
    <location>
        <begin position="41"/>
        <end position="50"/>
    </location>
</feature>
<keyword evidence="3" id="KW-1185">Reference proteome</keyword>
<dbReference type="AlphaFoldDB" id="A0A2Z7D7E9"/>
<evidence type="ECO:0000256" key="1">
    <source>
        <dbReference type="SAM" id="MobiDB-lite"/>
    </source>
</evidence>
<name>A0A2Z7D7E9_9LAMI</name>
<dbReference type="EMBL" id="KQ989032">
    <property type="protein sequence ID" value="KZV55020.1"/>
    <property type="molecule type" value="Genomic_DNA"/>
</dbReference>
<evidence type="ECO:0000313" key="3">
    <source>
        <dbReference type="Proteomes" id="UP000250235"/>
    </source>
</evidence>
<evidence type="ECO:0000313" key="2">
    <source>
        <dbReference type="EMBL" id="KZV55020.1"/>
    </source>
</evidence>
<sequence>MLYLTCATYLDWSRREDIQARTVKGRLSWTGRRYQAGIEQTKNKLVKDKPAGQNLQEQTVKEDLSSEDDEGEEEISEQREGATNSNKDQVKEDQIDEPAGELVKVKPAQIA</sequence>
<reference evidence="2 3" key="1">
    <citation type="journal article" date="2015" name="Proc. Natl. Acad. Sci. U.S.A.">
        <title>The resurrection genome of Boea hygrometrica: A blueprint for survival of dehydration.</title>
        <authorList>
            <person name="Xiao L."/>
            <person name="Yang G."/>
            <person name="Zhang L."/>
            <person name="Yang X."/>
            <person name="Zhao S."/>
            <person name="Ji Z."/>
            <person name="Zhou Q."/>
            <person name="Hu M."/>
            <person name="Wang Y."/>
            <person name="Chen M."/>
            <person name="Xu Y."/>
            <person name="Jin H."/>
            <person name="Xiao X."/>
            <person name="Hu G."/>
            <person name="Bao F."/>
            <person name="Hu Y."/>
            <person name="Wan P."/>
            <person name="Li L."/>
            <person name="Deng X."/>
            <person name="Kuang T."/>
            <person name="Xiang C."/>
            <person name="Zhu J.K."/>
            <person name="Oliver M.J."/>
            <person name="He Y."/>
        </authorList>
    </citation>
    <scope>NUCLEOTIDE SEQUENCE [LARGE SCALE GENOMIC DNA]</scope>
    <source>
        <strain evidence="3">cv. XS01</strain>
    </source>
</reference>